<feature type="transmembrane region" description="Helical" evidence="1">
    <location>
        <begin position="70"/>
        <end position="90"/>
    </location>
</feature>
<keyword evidence="1" id="KW-0812">Transmembrane</keyword>
<dbReference type="PANTHER" id="PTHR34821">
    <property type="entry name" value="INNER MEMBRANE PROTEIN YDCZ"/>
    <property type="match status" value="1"/>
</dbReference>
<comment type="caution">
    <text evidence="2">The sequence shown here is derived from an EMBL/GenBank/DDBJ whole genome shotgun (WGS) entry which is preliminary data.</text>
</comment>
<protein>
    <submittedName>
        <fullName evidence="2">DMT family transporter</fullName>
    </submittedName>
</protein>
<accession>A0A9X1FRG2</accession>
<evidence type="ECO:0000313" key="3">
    <source>
        <dbReference type="Proteomes" id="UP001138661"/>
    </source>
</evidence>
<keyword evidence="3" id="KW-1185">Reference proteome</keyword>
<gene>
    <name evidence="2" type="ORF">KX928_01060</name>
</gene>
<dbReference type="GO" id="GO:0005886">
    <property type="term" value="C:plasma membrane"/>
    <property type="evidence" value="ECO:0007669"/>
    <property type="project" value="TreeGrafter"/>
</dbReference>
<dbReference type="AlphaFoldDB" id="A0A9X1FRG2"/>
<keyword evidence="1" id="KW-1133">Transmembrane helix</keyword>
<feature type="transmembrane region" description="Helical" evidence="1">
    <location>
        <begin position="34"/>
        <end position="58"/>
    </location>
</feature>
<evidence type="ECO:0000313" key="2">
    <source>
        <dbReference type="EMBL" id="MBW4706370.1"/>
    </source>
</evidence>
<sequence length="153" mass="15572">MKFAIFSLVGVAIGVVVAWQPIINADLARRLGSAISSSVVSAILTGSILLCFALVSGTLRLGGLADVPKWSFLGGVIGAIFVLGSVVTVAKIGGAAYIVVFLCGMTLGAALADHFGLFGTEMRMLTLNRVAGLILVVAGVVVFNLPVVANAGR</sequence>
<evidence type="ECO:0000256" key="1">
    <source>
        <dbReference type="SAM" id="Phobius"/>
    </source>
</evidence>
<dbReference type="Proteomes" id="UP001138661">
    <property type="component" value="Unassembled WGS sequence"/>
</dbReference>
<dbReference type="Pfam" id="PF04657">
    <property type="entry name" value="DMT_YdcZ"/>
    <property type="match status" value="1"/>
</dbReference>
<dbReference type="PANTHER" id="PTHR34821:SF2">
    <property type="entry name" value="INNER MEMBRANE PROTEIN YDCZ"/>
    <property type="match status" value="1"/>
</dbReference>
<organism evidence="2 3">
    <name type="scientific">Roseobacter insulae</name>
    <dbReference type="NCBI Taxonomy" id="2859783"/>
    <lineage>
        <taxon>Bacteria</taxon>
        <taxon>Pseudomonadati</taxon>
        <taxon>Pseudomonadota</taxon>
        <taxon>Alphaproteobacteria</taxon>
        <taxon>Rhodobacterales</taxon>
        <taxon>Roseobacteraceae</taxon>
        <taxon>Roseobacter</taxon>
    </lineage>
</organism>
<proteinExistence type="predicted"/>
<dbReference type="EMBL" id="JAHXDN010000001">
    <property type="protein sequence ID" value="MBW4706370.1"/>
    <property type="molecule type" value="Genomic_DNA"/>
</dbReference>
<feature type="transmembrane region" description="Helical" evidence="1">
    <location>
        <begin position="96"/>
        <end position="118"/>
    </location>
</feature>
<name>A0A9X1FRG2_9RHOB</name>
<dbReference type="RefSeq" id="WP_219497958.1">
    <property type="nucleotide sequence ID" value="NZ_JAHXDN010000001.1"/>
</dbReference>
<keyword evidence="1" id="KW-0472">Membrane</keyword>
<reference evidence="2" key="1">
    <citation type="submission" date="2021-07" db="EMBL/GenBank/DDBJ databases">
        <title>Roseobacter insulae sp. nov., isolated from a tidal flat.</title>
        <authorList>
            <person name="Park S."/>
            <person name="Yoon J.-H."/>
        </authorList>
    </citation>
    <scope>NUCLEOTIDE SEQUENCE</scope>
    <source>
        <strain evidence="2">YSTF-M11</strain>
    </source>
</reference>
<dbReference type="InterPro" id="IPR006750">
    <property type="entry name" value="YdcZ"/>
</dbReference>
<feature type="transmembrane region" description="Helical" evidence="1">
    <location>
        <begin position="130"/>
        <end position="149"/>
    </location>
</feature>